<dbReference type="PANTHER" id="PTHR42852">
    <property type="entry name" value="THIOL:DISULFIDE INTERCHANGE PROTEIN DSBE"/>
    <property type="match status" value="1"/>
</dbReference>
<dbReference type="Pfam" id="PF00578">
    <property type="entry name" value="AhpC-TSA"/>
    <property type="match status" value="1"/>
</dbReference>
<dbReference type="PROSITE" id="PS51352">
    <property type="entry name" value="THIOREDOXIN_2"/>
    <property type="match status" value="1"/>
</dbReference>
<dbReference type="InterPro" id="IPR050553">
    <property type="entry name" value="Thioredoxin_ResA/DsbE_sf"/>
</dbReference>
<dbReference type="InterPro" id="IPR013766">
    <property type="entry name" value="Thioredoxin_domain"/>
</dbReference>
<evidence type="ECO:0000313" key="8">
    <source>
        <dbReference type="Proteomes" id="UP000182257"/>
    </source>
</evidence>
<dbReference type="AlphaFoldDB" id="A0A1H3X9W0"/>
<evidence type="ECO:0000256" key="2">
    <source>
        <dbReference type="ARBA" id="ARBA00022748"/>
    </source>
</evidence>
<dbReference type="GO" id="GO:0017004">
    <property type="term" value="P:cytochrome complex assembly"/>
    <property type="evidence" value="ECO:0007669"/>
    <property type="project" value="UniProtKB-KW"/>
</dbReference>
<dbReference type="GO" id="GO:0016209">
    <property type="term" value="F:antioxidant activity"/>
    <property type="evidence" value="ECO:0007669"/>
    <property type="project" value="InterPro"/>
</dbReference>
<dbReference type="CDD" id="cd02966">
    <property type="entry name" value="TlpA_like_family"/>
    <property type="match status" value="1"/>
</dbReference>
<proteinExistence type="predicted"/>
<gene>
    <name evidence="7" type="ORF">SAMN05216462_0105</name>
</gene>
<sequence length="176" mass="19732">MMKMRTTLAALLLAGFALNAKAQTTEEDLDAKYATSLVQPGTVAPDFTMNTPDGKPFSLNSLKGKTVVLDFWASWCPDCRKDAPEVVRLYNEFHSDKVEFVGVSMDTNVEAWQKAIKQYGISYPQVSELKKFKETDISKAYGVQWIPSMVVVSPEGKILLSTVQYQKVEKLLKELK</sequence>
<accession>A0A1H3X9W0</accession>
<dbReference type="PANTHER" id="PTHR42852:SF6">
    <property type="entry name" value="THIOL:DISULFIDE INTERCHANGE PROTEIN DSBE"/>
    <property type="match status" value="1"/>
</dbReference>
<feature type="chain" id="PRO_5010377668" evidence="5">
    <location>
        <begin position="23"/>
        <end position="176"/>
    </location>
</feature>
<dbReference type="InterPro" id="IPR000866">
    <property type="entry name" value="AhpC/TSA"/>
</dbReference>
<feature type="signal peptide" evidence="5">
    <location>
        <begin position="1"/>
        <end position="22"/>
    </location>
</feature>
<organism evidence="7 8">
    <name type="scientific">Xylanibacter ruminicola</name>
    <name type="common">Prevotella ruminicola</name>
    <dbReference type="NCBI Taxonomy" id="839"/>
    <lineage>
        <taxon>Bacteria</taxon>
        <taxon>Pseudomonadati</taxon>
        <taxon>Bacteroidota</taxon>
        <taxon>Bacteroidia</taxon>
        <taxon>Bacteroidales</taxon>
        <taxon>Prevotellaceae</taxon>
        <taxon>Xylanibacter</taxon>
    </lineage>
</organism>
<reference evidence="7 8" key="1">
    <citation type="submission" date="2016-10" db="EMBL/GenBank/DDBJ databases">
        <authorList>
            <person name="de Groot N.N."/>
        </authorList>
    </citation>
    <scope>NUCLEOTIDE SEQUENCE [LARGE SCALE GENOMIC DNA]</scope>
    <source>
        <strain evidence="7 8">D31d</strain>
    </source>
</reference>
<dbReference type="GO" id="GO:0016491">
    <property type="term" value="F:oxidoreductase activity"/>
    <property type="evidence" value="ECO:0007669"/>
    <property type="project" value="InterPro"/>
</dbReference>
<dbReference type="SUPFAM" id="SSF52833">
    <property type="entry name" value="Thioredoxin-like"/>
    <property type="match status" value="1"/>
</dbReference>
<dbReference type="Gene3D" id="3.40.30.10">
    <property type="entry name" value="Glutaredoxin"/>
    <property type="match status" value="1"/>
</dbReference>
<protein>
    <submittedName>
        <fullName evidence="7">Peroxiredoxin</fullName>
    </submittedName>
</protein>
<evidence type="ECO:0000256" key="1">
    <source>
        <dbReference type="ARBA" id="ARBA00004196"/>
    </source>
</evidence>
<keyword evidence="3" id="KW-1015">Disulfide bond</keyword>
<evidence type="ECO:0000256" key="3">
    <source>
        <dbReference type="ARBA" id="ARBA00023157"/>
    </source>
</evidence>
<dbReference type="Proteomes" id="UP000182257">
    <property type="component" value="Unassembled WGS sequence"/>
</dbReference>
<dbReference type="InterPro" id="IPR036249">
    <property type="entry name" value="Thioredoxin-like_sf"/>
</dbReference>
<dbReference type="GO" id="GO:0030313">
    <property type="term" value="C:cell envelope"/>
    <property type="evidence" value="ECO:0007669"/>
    <property type="project" value="UniProtKB-SubCell"/>
</dbReference>
<evidence type="ECO:0000256" key="4">
    <source>
        <dbReference type="ARBA" id="ARBA00023284"/>
    </source>
</evidence>
<evidence type="ECO:0000313" key="7">
    <source>
        <dbReference type="EMBL" id="SDZ95454.1"/>
    </source>
</evidence>
<name>A0A1H3X9W0_XYLRU</name>
<comment type="subcellular location">
    <subcellularLocation>
        <location evidence="1">Cell envelope</location>
    </subcellularLocation>
</comment>
<evidence type="ECO:0000256" key="5">
    <source>
        <dbReference type="SAM" id="SignalP"/>
    </source>
</evidence>
<keyword evidence="4" id="KW-0676">Redox-active center</keyword>
<evidence type="ECO:0000259" key="6">
    <source>
        <dbReference type="PROSITE" id="PS51352"/>
    </source>
</evidence>
<keyword evidence="2" id="KW-0201">Cytochrome c-type biogenesis</keyword>
<dbReference type="EMBL" id="FNRF01000001">
    <property type="protein sequence ID" value="SDZ95454.1"/>
    <property type="molecule type" value="Genomic_DNA"/>
</dbReference>
<keyword evidence="5" id="KW-0732">Signal</keyword>
<feature type="domain" description="Thioredoxin" evidence="6">
    <location>
        <begin position="38"/>
        <end position="176"/>
    </location>
</feature>